<feature type="region of interest" description="Disordered" evidence="1">
    <location>
        <begin position="128"/>
        <end position="152"/>
    </location>
</feature>
<feature type="compositionally biased region" description="Basic and acidic residues" evidence="1">
    <location>
        <begin position="142"/>
        <end position="152"/>
    </location>
</feature>
<sequence length="192" mass="20737">MPAVVGDEVGGFVAGPDEFRIGVQQNGGLDFPRMHIAEQRGLYPGTLPRRFPVLGRREESHPRTGGGGFLNDVAQYVVSAVSVDKNEGVHTRPAQRVGDVPHHRMKSHGGNAHRSRPGRVFVRAGDRHRRKEVNGECGSHLPGDRAGDERVGRQRKIRSVLLEAAHGKHGDLPGDTGASCAHILRGVPRQGA</sequence>
<evidence type="ECO:0000313" key="2">
    <source>
        <dbReference type="EMBL" id="GGX92599.1"/>
    </source>
</evidence>
<proteinExistence type="predicted"/>
<keyword evidence="3" id="KW-1185">Reference proteome</keyword>
<name>A0A918NSS8_9ACTN</name>
<protein>
    <submittedName>
        <fullName evidence="2">Uncharacterized protein</fullName>
    </submittedName>
</protein>
<dbReference type="AlphaFoldDB" id="A0A918NSS8"/>
<dbReference type="Proteomes" id="UP000645555">
    <property type="component" value="Unassembled WGS sequence"/>
</dbReference>
<reference evidence="2" key="1">
    <citation type="journal article" date="2014" name="Int. J. Syst. Evol. Microbiol.">
        <title>Complete genome sequence of Corynebacterium casei LMG S-19264T (=DSM 44701T), isolated from a smear-ripened cheese.</title>
        <authorList>
            <consortium name="US DOE Joint Genome Institute (JGI-PGF)"/>
            <person name="Walter F."/>
            <person name="Albersmeier A."/>
            <person name="Kalinowski J."/>
            <person name="Ruckert C."/>
        </authorList>
    </citation>
    <scope>NUCLEOTIDE SEQUENCE</scope>
    <source>
        <strain evidence="2">JCM 4956</strain>
    </source>
</reference>
<organism evidence="2 3">
    <name type="scientific">Streptomyces fructofermentans</name>
    <dbReference type="NCBI Taxonomy" id="152141"/>
    <lineage>
        <taxon>Bacteria</taxon>
        <taxon>Bacillati</taxon>
        <taxon>Actinomycetota</taxon>
        <taxon>Actinomycetes</taxon>
        <taxon>Kitasatosporales</taxon>
        <taxon>Streptomycetaceae</taxon>
        <taxon>Streptomyces</taxon>
    </lineage>
</organism>
<comment type="caution">
    <text evidence="2">The sequence shown here is derived from an EMBL/GenBank/DDBJ whole genome shotgun (WGS) entry which is preliminary data.</text>
</comment>
<evidence type="ECO:0000256" key="1">
    <source>
        <dbReference type="SAM" id="MobiDB-lite"/>
    </source>
</evidence>
<dbReference type="EMBL" id="BMWD01000037">
    <property type="protein sequence ID" value="GGX92599.1"/>
    <property type="molecule type" value="Genomic_DNA"/>
</dbReference>
<gene>
    <name evidence="2" type="ORF">GCM10010515_69500</name>
</gene>
<accession>A0A918NSS8</accession>
<evidence type="ECO:0000313" key="3">
    <source>
        <dbReference type="Proteomes" id="UP000645555"/>
    </source>
</evidence>
<reference evidence="2" key="2">
    <citation type="submission" date="2020-09" db="EMBL/GenBank/DDBJ databases">
        <authorList>
            <person name="Sun Q."/>
            <person name="Ohkuma M."/>
        </authorList>
    </citation>
    <scope>NUCLEOTIDE SEQUENCE</scope>
    <source>
        <strain evidence="2">JCM 4956</strain>
    </source>
</reference>